<protein>
    <recommendedName>
        <fullName evidence="2">Isochorismatase-like domain-containing protein</fullName>
    </recommendedName>
</protein>
<dbReference type="InterPro" id="IPR000868">
    <property type="entry name" value="Isochorismatase-like_dom"/>
</dbReference>
<name>A0ABY6UUJ2_BIOOC</name>
<evidence type="ECO:0000256" key="1">
    <source>
        <dbReference type="ARBA" id="ARBA00006336"/>
    </source>
</evidence>
<accession>A0ABY6UUJ2</accession>
<evidence type="ECO:0000313" key="3">
    <source>
        <dbReference type="EMBL" id="VUC33655.1"/>
    </source>
</evidence>
<comment type="similarity">
    <text evidence="1">Belongs to the isochorismatase family.</text>
</comment>
<proteinExistence type="inferred from homology"/>
<dbReference type="Pfam" id="PF00857">
    <property type="entry name" value="Isochorismatase"/>
    <property type="match status" value="1"/>
</dbReference>
<organism evidence="3 4">
    <name type="scientific">Bionectria ochroleuca</name>
    <name type="common">Gliocladium roseum</name>
    <dbReference type="NCBI Taxonomy" id="29856"/>
    <lineage>
        <taxon>Eukaryota</taxon>
        <taxon>Fungi</taxon>
        <taxon>Dikarya</taxon>
        <taxon>Ascomycota</taxon>
        <taxon>Pezizomycotina</taxon>
        <taxon>Sordariomycetes</taxon>
        <taxon>Hypocreomycetidae</taxon>
        <taxon>Hypocreales</taxon>
        <taxon>Bionectriaceae</taxon>
        <taxon>Clonostachys</taxon>
    </lineage>
</organism>
<gene>
    <name evidence="3" type="ORF">CLO192961_LOCUS360003</name>
</gene>
<sequence>MSYPSRLTRENAALLIVDHQVGLYTGVRDIDTLSLKHNMVGLAKASAALKIPVVVTTTTEGLWGPLIPELGQALPGIDRIERTTVNAWDDARVVAAVKATERKNLIITGISTDVCLALPALSALAAGYTVYAAIDASGAFTKQQADAGVMRMVQAGVVPVCHSNVIVEILADNAAADANAVYAALDMPFAGLVAGLNQYFSGNN</sequence>
<feature type="domain" description="Isochorismatase-like" evidence="2">
    <location>
        <begin position="12"/>
        <end position="161"/>
    </location>
</feature>
<dbReference type="SUPFAM" id="SSF52499">
    <property type="entry name" value="Isochorismatase-like hydrolases"/>
    <property type="match status" value="1"/>
</dbReference>
<dbReference type="InterPro" id="IPR053152">
    <property type="entry name" value="Hydrolase_YcaC-like"/>
</dbReference>
<dbReference type="InterPro" id="IPR036380">
    <property type="entry name" value="Isochorismatase-like_sf"/>
</dbReference>
<dbReference type="Proteomes" id="UP000766486">
    <property type="component" value="Unassembled WGS sequence"/>
</dbReference>
<dbReference type="Gene3D" id="3.40.50.850">
    <property type="entry name" value="Isochorismatase-like"/>
    <property type="match status" value="1"/>
</dbReference>
<reference evidence="3 4" key="1">
    <citation type="submission" date="2019-06" db="EMBL/GenBank/DDBJ databases">
        <authorList>
            <person name="Broberg M."/>
        </authorList>
    </citation>
    <scope>NUCLEOTIDE SEQUENCE [LARGE SCALE GENOMIC DNA]</scope>
</reference>
<evidence type="ECO:0000313" key="4">
    <source>
        <dbReference type="Proteomes" id="UP000766486"/>
    </source>
</evidence>
<dbReference type="PANTHER" id="PTHR43559:SF3">
    <property type="entry name" value="HYDROLASE YCAC-RELATED"/>
    <property type="match status" value="1"/>
</dbReference>
<dbReference type="PANTHER" id="PTHR43559">
    <property type="entry name" value="HYDROLASE YCAC-RELATED"/>
    <property type="match status" value="1"/>
</dbReference>
<keyword evidence="4" id="KW-1185">Reference proteome</keyword>
<comment type="caution">
    <text evidence="3">The sequence shown here is derived from an EMBL/GenBank/DDBJ whole genome shotgun (WGS) entry which is preliminary data.</text>
</comment>
<dbReference type="EMBL" id="CABFNS010000869">
    <property type="protein sequence ID" value="VUC33655.1"/>
    <property type="molecule type" value="Genomic_DNA"/>
</dbReference>
<evidence type="ECO:0000259" key="2">
    <source>
        <dbReference type="Pfam" id="PF00857"/>
    </source>
</evidence>